<evidence type="ECO:0000313" key="1">
    <source>
        <dbReference type="Proteomes" id="UP000887579"/>
    </source>
</evidence>
<dbReference type="Proteomes" id="UP000887579">
    <property type="component" value="Unplaced"/>
</dbReference>
<protein>
    <submittedName>
        <fullName evidence="2">Uncharacterized protein</fullName>
    </submittedName>
</protein>
<organism evidence="1 2">
    <name type="scientific">Panagrolaimus sp. ES5</name>
    <dbReference type="NCBI Taxonomy" id="591445"/>
    <lineage>
        <taxon>Eukaryota</taxon>
        <taxon>Metazoa</taxon>
        <taxon>Ecdysozoa</taxon>
        <taxon>Nematoda</taxon>
        <taxon>Chromadorea</taxon>
        <taxon>Rhabditida</taxon>
        <taxon>Tylenchina</taxon>
        <taxon>Panagrolaimomorpha</taxon>
        <taxon>Panagrolaimoidea</taxon>
        <taxon>Panagrolaimidae</taxon>
        <taxon>Panagrolaimus</taxon>
    </lineage>
</organism>
<name>A0AC34G0A1_9BILA</name>
<accession>A0AC34G0A1</accession>
<sequence length="103" mass="11952">MKLKEVCFLMTSFDEFILFTKFMNHNPHIMYGFTFSVGSLSKEEKLAIKNRVQEIIDIGLTEFPPTWIEFPGQTGKQEGGLILLRNEYYSRKKLLKTKAALSK</sequence>
<proteinExistence type="predicted"/>
<dbReference type="WBParaSite" id="ES5_v2.g23190.t1">
    <property type="protein sequence ID" value="ES5_v2.g23190.t1"/>
    <property type="gene ID" value="ES5_v2.g23190"/>
</dbReference>
<reference evidence="2" key="1">
    <citation type="submission" date="2022-11" db="UniProtKB">
        <authorList>
            <consortium name="WormBaseParasite"/>
        </authorList>
    </citation>
    <scope>IDENTIFICATION</scope>
</reference>
<evidence type="ECO:0000313" key="2">
    <source>
        <dbReference type="WBParaSite" id="ES5_v2.g23190.t1"/>
    </source>
</evidence>